<protein>
    <submittedName>
        <fullName evidence="2">Uncharacterized protein</fullName>
    </submittedName>
</protein>
<dbReference type="Proteomes" id="UP000887578">
    <property type="component" value="Unplaced"/>
</dbReference>
<dbReference type="WBParaSite" id="PDA_v2.g20380.t1">
    <property type="protein sequence ID" value="PDA_v2.g20380.t1"/>
    <property type="gene ID" value="PDA_v2.g20380"/>
</dbReference>
<evidence type="ECO:0000313" key="2">
    <source>
        <dbReference type="WBParaSite" id="PDA_v2.g20380.t1"/>
    </source>
</evidence>
<proteinExistence type="predicted"/>
<sequence length="77" mass="8745">MPRNGTPNRSRDKNADITEPTKLDIDQLTALVETQLKIGDTKSALFWAEKRMAVQSFNNSGKPTLYEIAQYLKVKTF</sequence>
<evidence type="ECO:0000313" key="1">
    <source>
        <dbReference type="Proteomes" id="UP000887578"/>
    </source>
</evidence>
<accession>A0A914PPA0</accession>
<dbReference type="AlphaFoldDB" id="A0A914PPA0"/>
<keyword evidence="1" id="KW-1185">Reference proteome</keyword>
<organism evidence="1 2">
    <name type="scientific">Panagrolaimus davidi</name>
    <dbReference type="NCBI Taxonomy" id="227884"/>
    <lineage>
        <taxon>Eukaryota</taxon>
        <taxon>Metazoa</taxon>
        <taxon>Ecdysozoa</taxon>
        <taxon>Nematoda</taxon>
        <taxon>Chromadorea</taxon>
        <taxon>Rhabditida</taxon>
        <taxon>Tylenchina</taxon>
        <taxon>Panagrolaimomorpha</taxon>
        <taxon>Panagrolaimoidea</taxon>
        <taxon>Panagrolaimidae</taxon>
        <taxon>Panagrolaimus</taxon>
    </lineage>
</organism>
<reference evidence="2" key="1">
    <citation type="submission" date="2022-11" db="UniProtKB">
        <authorList>
            <consortium name="WormBaseParasite"/>
        </authorList>
    </citation>
    <scope>IDENTIFICATION</scope>
</reference>
<name>A0A914PPA0_9BILA</name>